<proteinExistence type="predicted"/>
<dbReference type="GO" id="GO:0016747">
    <property type="term" value="F:acyltransferase activity, transferring groups other than amino-acyl groups"/>
    <property type="evidence" value="ECO:0007669"/>
    <property type="project" value="InterPro"/>
</dbReference>
<protein>
    <submittedName>
        <fullName evidence="2">GCN5-related N-acetyltransferase</fullName>
    </submittedName>
</protein>
<organism evidence="2 3">
    <name type="scientific">Terriglobus saanensis (strain ATCC BAA-1853 / DSM 23119 / SP1PR4)</name>
    <dbReference type="NCBI Taxonomy" id="401053"/>
    <lineage>
        <taxon>Bacteria</taxon>
        <taxon>Pseudomonadati</taxon>
        <taxon>Acidobacteriota</taxon>
        <taxon>Terriglobia</taxon>
        <taxon>Terriglobales</taxon>
        <taxon>Acidobacteriaceae</taxon>
        <taxon>Terriglobus</taxon>
    </lineage>
</organism>
<dbReference type="RefSeq" id="WP_013567943.1">
    <property type="nucleotide sequence ID" value="NC_014963.1"/>
</dbReference>
<name>E8V055_TERSS</name>
<evidence type="ECO:0000313" key="2">
    <source>
        <dbReference type="EMBL" id="ADV82210.1"/>
    </source>
</evidence>
<dbReference type="AlphaFoldDB" id="E8V055"/>
<dbReference type="InterPro" id="IPR000182">
    <property type="entry name" value="GNAT_dom"/>
</dbReference>
<dbReference type="EMBL" id="CP002467">
    <property type="protein sequence ID" value="ADV82210.1"/>
    <property type="molecule type" value="Genomic_DNA"/>
</dbReference>
<keyword evidence="2" id="KW-0808">Transferase</keyword>
<dbReference type="Gene3D" id="3.40.630.30">
    <property type="match status" value="1"/>
</dbReference>
<dbReference type="PROSITE" id="PS51186">
    <property type="entry name" value="GNAT"/>
    <property type="match status" value="1"/>
</dbReference>
<dbReference type="PANTHER" id="PTHR43610:SF1">
    <property type="entry name" value="N-ACETYLTRANSFERASE DOMAIN-CONTAINING PROTEIN"/>
    <property type="match status" value="1"/>
</dbReference>
<accession>E8V055</accession>
<evidence type="ECO:0000259" key="1">
    <source>
        <dbReference type="PROSITE" id="PS51186"/>
    </source>
</evidence>
<dbReference type="PANTHER" id="PTHR43610">
    <property type="entry name" value="BLL6696 PROTEIN"/>
    <property type="match status" value="1"/>
</dbReference>
<dbReference type="OrthoDB" id="9795199at2"/>
<evidence type="ECO:0000313" key="3">
    <source>
        <dbReference type="Proteomes" id="UP000006844"/>
    </source>
</evidence>
<dbReference type="HOGENOM" id="CLU_013985_1_0_0"/>
<dbReference type="SUPFAM" id="SSF55729">
    <property type="entry name" value="Acyl-CoA N-acyltransferases (Nat)"/>
    <property type="match status" value="1"/>
</dbReference>
<dbReference type="Proteomes" id="UP000006844">
    <property type="component" value="Chromosome"/>
</dbReference>
<dbReference type="Pfam" id="PF13302">
    <property type="entry name" value="Acetyltransf_3"/>
    <property type="match status" value="1"/>
</dbReference>
<reference evidence="2 3" key="1">
    <citation type="journal article" date="2012" name="Stand. Genomic Sci.">
        <title>Complete genome sequence of Terriglobus saanensis type strain SP1PR4(T), an Acidobacteria from tundra soil.</title>
        <authorList>
            <person name="Rawat S.R."/>
            <person name="Mannisto M.K."/>
            <person name="Starovoytov V."/>
            <person name="Goodwin L."/>
            <person name="Nolan M."/>
            <person name="Hauser L."/>
            <person name="Land M."/>
            <person name="Davenport K.W."/>
            <person name="Woyke T."/>
            <person name="Haggblom M.M."/>
        </authorList>
    </citation>
    <scope>NUCLEOTIDE SEQUENCE</scope>
    <source>
        <strain evidence="3">ATCC BAA-1853 / DSM 23119 / SP1PR4</strain>
    </source>
</reference>
<dbReference type="STRING" id="401053.AciPR4_1387"/>
<dbReference type="KEGG" id="tsa:AciPR4_1387"/>
<keyword evidence="3" id="KW-1185">Reference proteome</keyword>
<sequence length="188" mass="21446">MTPTLTGGKIRLEPLTPAHLPALEKVAFDPTIWRYMKYKVTNPAELKAWADLFFDKPGTLFWANVLQSTGEPIGSTQFIDLDPEHRSVEIGNTWMAEPFRGTPVNPEAKLLQLTYAFETLNLRRVALKTHHLNLHSQAAIRKLGAQYEGTFRNHWIMPDGSTRHTVWFSITPDEWPTVKAGLEQRLAR</sequence>
<dbReference type="eggNOG" id="COG1670">
    <property type="taxonomic scope" value="Bacteria"/>
</dbReference>
<dbReference type="InterPro" id="IPR016181">
    <property type="entry name" value="Acyl_CoA_acyltransferase"/>
</dbReference>
<feature type="domain" description="N-acetyltransferase" evidence="1">
    <location>
        <begin position="10"/>
        <end position="173"/>
    </location>
</feature>
<gene>
    <name evidence="2" type="ordered locus">AciPR4_1387</name>
</gene>